<name>A0A7W6G5G1_9SPHN</name>
<dbReference type="EMBL" id="JACIDX010000004">
    <property type="protein sequence ID" value="MBB3954266.1"/>
    <property type="molecule type" value="Genomic_DNA"/>
</dbReference>
<keyword evidence="2" id="KW-1185">Reference proteome</keyword>
<evidence type="ECO:0000313" key="1">
    <source>
        <dbReference type="EMBL" id="MBB3954266.1"/>
    </source>
</evidence>
<evidence type="ECO:0000313" key="2">
    <source>
        <dbReference type="Proteomes" id="UP000548867"/>
    </source>
</evidence>
<sequence length="36" mass="3921">MAPRLLARMVVELIGNHRLPALIDVNVAHGLFARGV</sequence>
<dbReference type="AlphaFoldDB" id="A0A7W6G5G1"/>
<dbReference type="Proteomes" id="UP000548867">
    <property type="component" value="Unassembled WGS sequence"/>
</dbReference>
<accession>A0A7W6G5G1</accession>
<protein>
    <submittedName>
        <fullName evidence="1">Uncharacterized protein</fullName>
    </submittedName>
</protein>
<reference evidence="1 2" key="1">
    <citation type="submission" date="2020-08" db="EMBL/GenBank/DDBJ databases">
        <title>Genomic Encyclopedia of Type Strains, Phase IV (KMG-IV): sequencing the most valuable type-strain genomes for metagenomic binning, comparative biology and taxonomic classification.</title>
        <authorList>
            <person name="Goeker M."/>
        </authorList>
    </citation>
    <scope>NUCLEOTIDE SEQUENCE [LARGE SCALE GENOMIC DNA]</scope>
    <source>
        <strain evidence="1 2">DSM 27057</strain>
    </source>
</reference>
<organism evidence="1 2">
    <name type="scientific">Novosphingobium sediminicola</name>
    <dbReference type="NCBI Taxonomy" id="563162"/>
    <lineage>
        <taxon>Bacteria</taxon>
        <taxon>Pseudomonadati</taxon>
        <taxon>Pseudomonadota</taxon>
        <taxon>Alphaproteobacteria</taxon>
        <taxon>Sphingomonadales</taxon>
        <taxon>Sphingomonadaceae</taxon>
        <taxon>Novosphingobium</taxon>
    </lineage>
</organism>
<proteinExistence type="predicted"/>
<comment type="caution">
    <text evidence="1">The sequence shown here is derived from an EMBL/GenBank/DDBJ whole genome shotgun (WGS) entry which is preliminary data.</text>
</comment>
<gene>
    <name evidence="1" type="ORF">GGR38_001193</name>
</gene>